<dbReference type="OrthoDB" id="9255787at2"/>
<protein>
    <submittedName>
        <fullName evidence="1">Uncharacterized protein</fullName>
    </submittedName>
</protein>
<name>A0A1M5LWP3_9BRAD</name>
<accession>A0A1M5LWP3</accession>
<dbReference type="AlphaFoldDB" id="A0A1M5LWP3"/>
<evidence type="ECO:0000313" key="1">
    <source>
        <dbReference type="EMBL" id="SHG69431.1"/>
    </source>
</evidence>
<dbReference type="EMBL" id="LT670818">
    <property type="protein sequence ID" value="SHG69431.1"/>
    <property type="molecule type" value="Genomic_DNA"/>
</dbReference>
<reference evidence="1 2" key="1">
    <citation type="submission" date="2016-11" db="EMBL/GenBank/DDBJ databases">
        <authorList>
            <person name="Jaros S."/>
            <person name="Januszkiewicz K."/>
            <person name="Wedrychowicz H."/>
        </authorList>
    </citation>
    <scope>NUCLEOTIDE SEQUENCE [LARGE SCALE GENOMIC DNA]</scope>
    <source>
        <strain evidence="1 2">GAS242</strain>
    </source>
</reference>
<sequence>MTLVVGYADGDIGFMVGDTLLSHEHFQLPDDVGPVNGEFHSLKVQVLSGTVAVAYAGKFQEAYGAICEMKAALSENRDIDPVEWIANREGLDGCEFLALLNGQTKQLFRITDGKVLECRRAYIGLQSDYQRYTELRQPYAGPPVRLDAGVEIAVTESEKEFDIVSNAMEALSRDTVGKKAVTVGAISGCVIRVVDARISKQLEYMQAVEASHFPWEPEGGFTLLASNTETRGVGIYFRSGRRGFIMPVCSEVPCIPSRAGDLDAFIAEGRDKFGMELVGGKWQTEPVA</sequence>
<dbReference type="Proteomes" id="UP000190675">
    <property type="component" value="Chromosome I"/>
</dbReference>
<dbReference type="RefSeq" id="WP_154073287.1">
    <property type="nucleotide sequence ID" value="NZ_LT670818.1"/>
</dbReference>
<evidence type="ECO:0000313" key="2">
    <source>
        <dbReference type="Proteomes" id="UP000190675"/>
    </source>
</evidence>
<proteinExistence type="predicted"/>
<organism evidence="1 2">
    <name type="scientific">Bradyrhizobium erythrophlei</name>
    <dbReference type="NCBI Taxonomy" id="1437360"/>
    <lineage>
        <taxon>Bacteria</taxon>
        <taxon>Pseudomonadati</taxon>
        <taxon>Pseudomonadota</taxon>
        <taxon>Alphaproteobacteria</taxon>
        <taxon>Hyphomicrobiales</taxon>
        <taxon>Nitrobacteraceae</taxon>
        <taxon>Bradyrhizobium</taxon>
    </lineage>
</organism>
<gene>
    <name evidence="1" type="ORF">SAMN05444169_3700</name>
</gene>